<dbReference type="GO" id="GO:0005543">
    <property type="term" value="F:phospholipid binding"/>
    <property type="evidence" value="ECO:0007669"/>
    <property type="project" value="TreeGrafter"/>
</dbReference>
<gene>
    <name evidence="10" type="ORF">ENX07_06030</name>
</gene>
<dbReference type="GO" id="GO:0008915">
    <property type="term" value="F:lipid-A-disaccharide synthase activity"/>
    <property type="evidence" value="ECO:0007669"/>
    <property type="project" value="UniProtKB-EC"/>
</dbReference>
<evidence type="ECO:0000256" key="2">
    <source>
        <dbReference type="ARBA" id="ARBA00012687"/>
    </source>
</evidence>
<evidence type="ECO:0000313" key="10">
    <source>
        <dbReference type="EMBL" id="HGE99610.1"/>
    </source>
</evidence>
<dbReference type="InterPro" id="IPR003835">
    <property type="entry name" value="Glyco_trans_19"/>
</dbReference>
<evidence type="ECO:0000256" key="9">
    <source>
        <dbReference type="ARBA" id="ARBA00048975"/>
    </source>
</evidence>
<evidence type="ECO:0000256" key="7">
    <source>
        <dbReference type="ARBA" id="ARBA00022679"/>
    </source>
</evidence>
<dbReference type="Gene3D" id="3.40.50.12580">
    <property type="match status" value="1"/>
</dbReference>
<keyword evidence="7" id="KW-0808">Transferase</keyword>
<reference evidence="10" key="1">
    <citation type="journal article" date="2020" name="mSystems">
        <title>Genome- and Community-Level Interaction Insights into Carbon Utilization and Element Cycling Functions of Hydrothermarchaeota in Hydrothermal Sediment.</title>
        <authorList>
            <person name="Zhou Z."/>
            <person name="Liu Y."/>
            <person name="Xu W."/>
            <person name="Pan J."/>
            <person name="Luo Z.H."/>
            <person name="Li M."/>
        </authorList>
    </citation>
    <scope>NUCLEOTIDE SEQUENCE [LARGE SCALE GENOMIC DNA]</scope>
    <source>
        <strain evidence="10">SpSt-906</strain>
    </source>
</reference>
<dbReference type="SUPFAM" id="SSF53756">
    <property type="entry name" value="UDP-Glycosyltransferase/glycogen phosphorylase"/>
    <property type="match status" value="1"/>
</dbReference>
<dbReference type="EMBL" id="DTMQ01000039">
    <property type="protein sequence ID" value="HGE99610.1"/>
    <property type="molecule type" value="Genomic_DNA"/>
</dbReference>
<sequence>MRIFLLSGEPSGDLYGSLIVKAIRKINPTVEIFCVGEEDLVKAGAKKIRGHQDLSVVGFWEGWKAQFHLRPIKAELKKEILSLKPDLFLPISFSGFALPLARELKREGIKIIYLSPPQAWAWGRWRIPFLKRVADKVISFFPFEAEFYRRYGINSLYFGNPLLEILTEKGGERKERKKVLSFAPGSRKDEIERHQPFLRRLFQRLNRKNEFIGYFLLPPHLFPNDKRQDESGMIFATENRYEIILSSELVVGKLGTIALETVLLGKPYIGFYIPSFPTYLIGKFLVRTKLFSLPNLILNERAFPEFINPKCEELEEEIKRVREKSEFYKEKCLRVKERLSGREITKRIAEAILA</sequence>
<dbReference type="InterPro" id="IPR043148">
    <property type="entry name" value="TagF_C"/>
</dbReference>
<name>A0A7C3URC5_UNCW3</name>
<accession>A0A7C3URC5</accession>
<organism evidence="10">
    <name type="scientific">candidate division WOR-3 bacterium</name>
    <dbReference type="NCBI Taxonomy" id="2052148"/>
    <lineage>
        <taxon>Bacteria</taxon>
        <taxon>Bacteria division WOR-3</taxon>
    </lineage>
</organism>
<evidence type="ECO:0000256" key="8">
    <source>
        <dbReference type="ARBA" id="ARBA00023098"/>
    </source>
</evidence>
<dbReference type="Pfam" id="PF02684">
    <property type="entry name" value="LpxB"/>
    <property type="match status" value="1"/>
</dbReference>
<dbReference type="PANTHER" id="PTHR30372:SF4">
    <property type="entry name" value="LIPID-A-DISACCHARIDE SYNTHASE, MITOCHONDRIAL-RELATED"/>
    <property type="match status" value="1"/>
</dbReference>
<dbReference type="GO" id="GO:0009245">
    <property type="term" value="P:lipid A biosynthetic process"/>
    <property type="evidence" value="ECO:0007669"/>
    <property type="project" value="UniProtKB-KW"/>
</dbReference>
<dbReference type="AlphaFoldDB" id="A0A7C3URC5"/>
<evidence type="ECO:0000256" key="3">
    <source>
        <dbReference type="ARBA" id="ARBA00020902"/>
    </source>
</evidence>
<comment type="catalytic activity">
    <reaction evidence="9">
        <text>a lipid X + a UDP-2-N,3-O-bis[(3R)-3-hydroxyacyl]-alpha-D-glucosamine = a lipid A disaccharide + UDP + H(+)</text>
        <dbReference type="Rhea" id="RHEA:67828"/>
        <dbReference type="ChEBI" id="CHEBI:15378"/>
        <dbReference type="ChEBI" id="CHEBI:58223"/>
        <dbReference type="ChEBI" id="CHEBI:137748"/>
        <dbReference type="ChEBI" id="CHEBI:176338"/>
        <dbReference type="ChEBI" id="CHEBI:176343"/>
        <dbReference type="EC" id="2.4.1.182"/>
    </reaction>
</comment>
<dbReference type="GO" id="GO:0016020">
    <property type="term" value="C:membrane"/>
    <property type="evidence" value="ECO:0007669"/>
    <property type="project" value="GOC"/>
</dbReference>
<evidence type="ECO:0000256" key="5">
    <source>
        <dbReference type="ARBA" id="ARBA00022556"/>
    </source>
</evidence>
<comment type="caution">
    <text evidence="10">The sequence shown here is derived from an EMBL/GenBank/DDBJ whole genome shotgun (WGS) entry which is preliminary data.</text>
</comment>
<protein>
    <recommendedName>
        <fullName evidence="3">Lipid-A-disaccharide synthase</fullName>
        <ecNumber evidence="2">2.4.1.182</ecNumber>
    </recommendedName>
</protein>
<evidence type="ECO:0000256" key="1">
    <source>
        <dbReference type="ARBA" id="ARBA00002056"/>
    </source>
</evidence>
<dbReference type="EC" id="2.4.1.182" evidence="2"/>
<proteinExistence type="predicted"/>
<keyword evidence="6" id="KW-0328">Glycosyltransferase</keyword>
<keyword evidence="4" id="KW-0444">Lipid biosynthesis</keyword>
<evidence type="ECO:0000256" key="4">
    <source>
        <dbReference type="ARBA" id="ARBA00022516"/>
    </source>
</evidence>
<dbReference type="PANTHER" id="PTHR30372">
    <property type="entry name" value="LIPID-A-DISACCHARIDE SYNTHASE"/>
    <property type="match status" value="1"/>
</dbReference>
<evidence type="ECO:0000256" key="6">
    <source>
        <dbReference type="ARBA" id="ARBA00022676"/>
    </source>
</evidence>
<keyword evidence="5" id="KW-0441">Lipid A biosynthesis</keyword>
<comment type="function">
    <text evidence="1">Condensation of UDP-2,3-diacylglucosamine and 2,3-diacylglucosamine-1-phosphate to form lipid A disaccharide, a precursor of lipid A, a phosphorylated glycolipid that anchors the lipopolysaccharide to the outer membrane of the cell.</text>
</comment>
<keyword evidence="8" id="KW-0443">Lipid metabolism</keyword>